<dbReference type="GO" id="GO:0015936">
    <property type="term" value="P:coenzyme A metabolic process"/>
    <property type="evidence" value="ECO:0007669"/>
    <property type="project" value="InterPro"/>
</dbReference>
<dbReference type="GO" id="GO:0004420">
    <property type="term" value="F:hydroxymethylglutaryl-CoA reductase (NADPH) activity"/>
    <property type="evidence" value="ECO:0007669"/>
    <property type="project" value="UniProtKB-EC"/>
</dbReference>
<evidence type="ECO:0000256" key="1">
    <source>
        <dbReference type="ARBA" id="ARBA00007661"/>
    </source>
</evidence>
<gene>
    <name evidence="5" type="ORF">E5162_08350</name>
</gene>
<proteinExistence type="inferred from homology"/>
<keyword evidence="4" id="KW-0560">Oxidoreductase</keyword>
<evidence type="ECO:0000313" key="5">
    <source>
        <dbReference type="EMBL" id="TGY93063.1"/>
    </source>
</evidence>
<dbReference type="PRINTS" id="PR00071">
    <property type="entry name" value="HMGCOARDTASE"/>
</dbReference>
<dbReference type="PANTHER" id="PTHR10572:SF24">
    <property type="entry name" value="3-HYDROXY-3-METHYLGLUTARYL-COENZYME A REDUCTASE"/>
    <property type="match status" value="1"/>
</dbReference>
<dbReference type="Gene3D" id="3.30.70.420">
    <property type="entry name" value="Hydroxymethylglutaryl-CoA reductase, class I/II, NAD/NADP-binding domain"/>
    <property type="match status" value="1"/>
</dbReference>
<dbReference type="SUPFAM" id="SSF56542">
    <property type="entry name" value="Substrate-binding domain of HMG-CoA reductase"/>
    <property type="match status" value="1"/>
</dbReference>
<evidence type="ECO:0000256" key="4">
    <source>
        <dbReference type="ARBA" id="ARBA00023002"/>
    </source>
</evidence>
<dbReference type="Proteomes" id="UP000305451">
    <property type="component" value="Unassembled WGS sequence"/>
</dbReference>
<evidence type="ECO:0000256" key="3">
    <source>
        <dbReference type="ARBA" id="ARBA00022857"/>
    </source>
</evidence>
<evidence type="ECO:0000256" key="2">
    <source>
        <dbReference type="ARBA" id="ARBA00012999"/>
    </source>
</evidence>
<name>A0A4S2HBC2_9PROT</name>
<dbReference type="AlphaFoldDB" id="A0A4S2HBC2"/>
<accession>A0A4S2HBC2</accession>
<dbReference type="Pfam" id="PF00368">
    <property type="entry name" value="HMG-CoA_red"/>
    <property type="match status" value="1"/>
</dbReference>
<dbReference type="InterPro" id="IPR002202">
    <property type="entry name" value="HMG_CoA_Rdtase"/>
</dbReference>
<dbReference type="InterPro" id="IPR009023">
    <property type="entry name" value="HMG_CoA_Rdtase_NAD(P)-bd_sf"/>
</dbReference>
<reference evidence="5 6" key="1">
    <citation type="journal article" date="2013" name="Int. J. Syst. Evol. Microbiol.">
        <title>Marinicauda pacifica gen. nov., sp. nov., a prosthecate alphaproteobacterium of the family Hyphomonadaceae isolated from deep seawater.</title>
        <authorList>
            <person name="Zhang X.Y."/>
            <person name="Li G.W."/>
            <person name="Wang C.S."/>
            <person name="Zhang Y.J."/>
            <person name="Xu X.W."/>
            <person name="Li H."/>
            <person name="Liu A."/>
            <person name="Liu C."/>
            <person name="Xie B.B."/>
            <person name="Qin Q.L."/>
            <person name="Xu Z."/>
            <person name="Chen X.L."/>
            <person name="Zhou B.C."/>
            <person name="Zhang Y.Z."/>
        </authorList>
    </citation>
    <scope>NUCLEOTIDE SEQUENCE [LARGE SCALE GENOMIC DNA]</scope>
    <source>
        <strain evidence="5 6">P-1 km-3</strain>
    </source>
</reference>
<dbReference type="SUPFAM" id="SSF55035">
    <property type="entry name" value="NAD-binding domain of HMG-CoA reductase"/>
    <property type="match status" value="1"/>
</dbReference>
<dbReference type="RefSeq" id="WP_135944780.1">
    <property type="nucleotide sequence ID" value="NZ_BMEI01000002.1"/>
</dbReference>
<dbReference type="InterPro" id="IPR023074">
    <property type="entry name" value="HMG_CoA_Rdtase_cat_sf"/>
</dbReference>
<dbReference type="PROSITE" id="PS50065">
    <property type="entry name" value="HMG_COA_REDUCTASE_4"/>
    <property type="match status" value="1"/>
</dbReference>
<keyword evidence="6" id="KW-1185">Reference proteome</keyword>
<dbReference type="GO" id="GO:0008299">
    <property type="term" value="P:isoprenoid biosynthetic process"/>
    <property type="evidence" value="ECO:0007669"/>
    <property type="project" value="InterPro"/>
</dbReference>
<comment type="similarity">
    <text evidence="1">Belongs to the HMG-CoA reductase family.</text>
</comment>
<evidence type="ECO:0000313" key="6">
    <source>
        <dbReference type="Proteomes" id="UP000305451"/>
    </source>
</evidence>
<dbReference type="Gene3D" id="3.90.770.10">
    <property type="entry name" value="3-hydroxy-3-methylglutaryl-coenzyme A Reductase, Chain A, domain 2"/>
    <property type="match status" value="1"/>
</dbReference>
<comment type="caution">
    <text evidence="5">The sequence shown here is derived from an EMBL/GenBank/DDBJ whole genome shotgun (WGS) entry which is preliminary data.</text>
</comment>
<dbReference type="InterPro" id="IPR004554">
    <property type="entry name" value="HMG_CoA_Rdtase_eu_arc"/>
</dbReference>
<dbReference type="EMBL" id="SRXV01000002">
    <property type="protein sequence ID" value="TGY93063.1"/>
    <property type="molecule type" value="Genomic_DNA"/>
</dbReference>
<dbReference type="EC" id="1.1.1.34" evidence="2"/>
<keyword evidence="3" id="KW-0521">NADP</keyword>
<protein>
    <recommendedName>
        <fullName evidence="2">hydroxymethylglutaryl-CoA reductase (NADPH)</fullName>
        <ecNumber evidence="2">1.1.1.34</ecNumber>
    </recommendedName>
</protein>
<dbReference type="InterPro" id="IPR009029">
    <property type="entry name" value="HMG_CoA_Rdtase_sub-bd_dom_sf"/>
</dbReference>
<sequence>MTQRPNDTRLSVPRDTENDYSLDAARIRRDFISRRTGADLTHTGSFSISPEITRGNVENFIGVAQVPVGLAGPLRIDGEHVNEDVYVPLATTEGTLVASYNRGMRILTEAGGVRTTIHERFMQRAPVFHFDDARGARDFAAWIDARTEDIRGAAEASSSIAKLSHIERYAVGPMLHLRFNYETGDAAGQNMAGKATYAACEWIAANHPGGARYTLSGAMDTDKKHSQLNVLHSRGARVIAEVRIPSALLRERVGASAETLFRARLNSFAGSVMAGSANNGMHAANALAALFIATGQDAANVAESHAAITYVRLEDDGETYYWSITLPSLIVATFGGGTGLPTQAECLDILSCRGPGKVGRFIEICAATVLAGEVSLAGAVVAGDWVDSHEKLGRNRGKR</sequence>
<dbReference type="PANTHER" id="PTHR10572">
    <property type="entry name" value="3-HYDROXY-3-METHYLGLUTARYL-COENZYME A REDUCTASE"/>
    <property type="match status" value="1"/>
</dbReference>
<organism evidence="5 6">
    <name type="scientific">Marinicauda pacifica</name>
    <dbReference type="NCBI Taxonomy" id="1133559"/>
    <lineage>
        <taxon>Bacteria</taxon>
        <taxon>Pseudomonadati</taxon>
        <taxon>Pseudomonadota</taxon>
        <taxon>Alphaproteobacteria</taxon>
        <taxon>Maricaulales</taxon>
        <taxon>Maricaulaceae</taxon>
        <taxon>Marinicauda</taxon>
    </lineage>
</organism>
<dbReference type="OrthoDB" id="9794902at2"/>
<dbReference type="CDD" id="cd00643">
    <property type="entry name" value="HMG-CoA_reductase_classI"/>
    <property type="match status" value="1"/>
</dbReference>